<feature type="transmembrane region" description="Helical" evidence="1">
    <location>
        <begin position="410"/>
        <end position="428"/>
    </location>
</feature>
<evidence type="ECO:0000313" key="2">
    <source>
        <dbReference type="EMBL" id="SMY07437.1"/>
    </source>
</evidence>
<dbReference type="InterPro" id="IPR032809">
    <property type="entry name" value="Put_HupE_UreJ"/>
</dbReference>
<keyword evidence="1" id="KW-0812">Transmembrane</keyword>
<evidence type="ECO:0008006" key="4">
    <source>
        <dbReference type="Google" id="ProtNLM"/>
    </source>
</evidence>
<keyword evidence="1" id="KW-0472">Membrane</keyword>
<evidence type="ECO:0000256" key="1">
    <source>
        <dbReference type="SAM" id="Phobius"/>
    </source>
</evidence>
<keyword evidence="1" id="KW-1133">Transmembrane helix</keyword>
<keyword evidence="3" id="KW-1185">Reference proteome</keyword>
<feature type="transmembrane region" description="Helical" evidence="1">
    <location>
        <begin position="276"/>
        <end position="294"/>
    </location>
</feature>
<reference evidence="2 3" key="1">
    <citation type="submission" date="2017-05" db="EMBL/GenBank/DDBJ databases">
        <authorList>
            <person name="Song R."/>
            <person name="Chenine A.L."/>
            <person name="Ruprecht R.M."/>
        </authorList>
    </citation>
    <scope>NUCLEOTIDE SEQUENCE [LARGE SCALE GENOMIC DNA]</scope>
    <source>
        <strain evidence="2 3">CECT 8899</strain>
    </source>
</reference>
<feature type="transmembrane region" description="Helical" evidence="1">
    <location>
        <begin position="378"/>
        <end position="398"/>
    </location>
</feature>
<evidence type="ECO:0000313" key="3">
    <source>
        <dbReference type="Proteomes" id="UP000201613"/>
    </source>
</evidence>
<dbReference type="Pfam" id="PF13795">
    <property type="entry name" value="HupE_UreJ_2"/>
    <property type="match status" value="1"/>
</dbReference>
<gene>
    <name evidence="2" type="ORF">LOM8899_01572</name>
</gene>
<dbReference type="Proteomes" id="UP000201613">
    <property type="component" value="Unassembled WGS sequence"/>
</dbReference>
<feature type="transmembrane region" description="Helical" evidence="1">
    <location>
        <begin position="341"/>
        <end position="366"/>
    </location>
</feature>
<sequence length="433" mass="46001">MSSALWLSAPSSALAHEVLPAIADMTQSEGQLTFDLSANLESFVAGIDLAEVADTNEAPQAATYDELHALPPAELDTAFREFWPQMAERITIKVDGTALTPTLTAVEVPEVENPELVRTSEIQFTVDLPPGAESVVVGWDRAFGTLVIRQMGVDAPYDGYLEAGAQTPPITLAGGDQAGPWQTFVNYIPVGFDHIVPLGLDHILFVLGLFFLSTKMGPLLWQISAFTLAHTITLALAALGYVSVPGSIVEPLIAASIVFVAVENIFARGLSPWRPVVIFGFGLLHGLGFASVLGEFGLPPGSFVPALIGFNIGVELGQLAVVAVAFLIVREAIRVDMGRNEAGLATGLYGVGTLVAGALAVAAFMVPGFLGGDLMGEIPLWNFFVPLTLLAFLCLLSVLNRDQLDAYRRIVAVPASVAIAIVGAYWFVERVFL</sequence>
<feature type="transmembrane region" description="Helical" evidence="1">
    <location>
        <begin position="306"/>
        <end position="329"/>
    </location>
</feature>
<dbReference type="AlphaFoldDB" id="A0A238LCJ0"/>
<feature type="transmembrane region" description="Helical" evidence="1">
    <location>
        <begin position="219"/>
        <end position="242"/>
    </location>
</feature>
<protein>
    <recommendedName>
        <fullName evidence="4">HupE / UreJ protein</fullName>
    </recommendedName>
</protein>
<feature type="transmembrane region" description="Helical" evidence="1">
    <location>
        <begin position="194"/>
        <end position="212"/>
    </location>
</feature>
<name>A0A238LCJ0_9RHOB</name>
<accession>A0A238LCJ0</accession>
<dbReference type="EMBL" id="FXZK01000002">
    <property type="protein sequence ID" value="SMY07437.1"/>
    <property type="molecule type" value="Genomic_DNA"/>
</dbReference>
<feature type="transmembrane region" description="Helical" evidence="1">
    <location>
        <begin position="248"/>
        <end position="267"/>
    </location>
</feature>
<proteinExistence type="predicted"/>
<organism evidence="2 3">
    <name type="scientific">Flavimaricola marinus</name>
    <dbReference type="NCBI Taxonomy" id="1819565"/>
    <lineage>
        <taxon>Bacteria</taxon>
        <taxon>Pseudomonadati</taxon>
        <taxon>Pseudomonadota</taxon>
        <taxon>Alphaproteobacteria</taxon>
        <taxon>Rhodobacterales</taxon>
        <taxon>Paracoccaceae</taxon>
        <taxon>Flavimaricola</taxon>
    </lineage>
</organism>